<keyword evidence="1" id="KW-0732">Signal</keyword>
<dbReference type="AlphaFoldDB" id="A0A1T5CUT9"/>
<accession>A0A1T5CUT9</accession>
<feature type="chain" id="PRO_5012301366" description="TolB-like 6-blade propeller-like" evidence="1">
    <location>
        <begin position="21"/>
        <end position="338"/>
    </location>
</feature>
<dbReference type="RefSeq" id="WP_079665661.1">
    <property type="nucleotide sequence ID" value="NZ_FUYZ01000001.1"/>
</dbReference>
<sequence length="338" mass="39435">MKAIKIYIAGFLLLSVHLFSQNIDSLQNVYRTYYETKLLKASSDGRYVVLNHHNTYGKDKDELIDLKSNKITPLKRHDLYQFLDNNILFMKNKDQCRFLNVKTGQYKDVNGHFIATVSKPYQKVVLYDRDSKILMTISKDAKILWKEEGISKYQLNDQSGQLIYISDHQLGIIDLKDQKLRSIRLDNDVQWISSKGNDIHCADIQRSVITLYRVDRSFNKLTQRLIKSPEGFEFVPTLGGFFEIREDEHFLLPMYLKSNVTDKVDSELKITYSDKNSMNKSLNRYLGIYNVKEKQWEYVPDVGIQLPVYKFLNDKGDFIVYDLGYGGFAGYRLIAQPL</sequence>
<dbReference type="SUPFAM" id="SSF69304">
    <property type="entry name" value="Tricorn protease N-terminal domain"/>
    <property type="match status" value="1"/>
</dbReference>
<evidence type="ECO:0000313" key="2">
    <source>
        <dbReference type="EMBL" id="SKB63222.1"/>
    </source>
</evidence>
<feature type="signal peptide" evidence="1">
    <location>
        <begin position="1"/>
        <end position="20"/>
    </location>
</feature>
<evidence type="ECO:0000313" key="3">
    <source>
        <dbReference type="Proteomes" id="UP000191112"/>
    </source>
</evidence>
<evidence type="ECO:0000256" key="1">
    <source>
        <dbReference type="SAM" id="SignalP"/>
    </source>
</evidence>
<evidence type="ECO:0008006" key="4">
    <source>
        <dbReference type="Google" id="ProtNLM"/>
    </source>
</evidence>
<name>A0A1T5CUT9_9FLAO</name>
<dbReference type="EMBL" id="FUYZ01000001">
    <property type="protein sequence ID" value="SKB63222.1"/>
    <property type="molecule type" value="Genomic_DNA"/>
</dbReference>
<organism evidence="2 3">
    <name type="scientific">Soonwooa buanensis</name>
    <dbReference type="NCBI Taxonomy" id="619805"/>
    <lineage>
        <taxon>Bacteria</taxon>
        <taxon>Pseudomonadati</taxon>
        <taxon>Bacteroidota</taxon>
        <taxon>Flavobacteriia</taxon>
        <taxon>Flavobacteriales</taxon>
        <taxon>Weeksellaceae</taxon>
        <taxon>Chryseobacterium group</taxon>
        <taxon>Soonwooa</taxon>
    </lineage>
</organism>
<keyword evidence="3" id="KW-1185">Reference proteome</keyword>
<dbReference type="OrthoDB" id="9812921at2"/>
<dbReference type="STRING" id="619805.SAMN05660477_00368"/>
<reference evidence="2 3" key="1">
    <citation type="submission" date="2017-02" db="EMBL/GenBank/DDBJ databases">
        <authorList>
            <person name="Peterson S.W."/>
        </authorList>
    </citation>
    <scope>NUCLEOTIDE SEQUENCE [LARGE SCALE GENOMIC DNA]</scope>
    <source>
        <strain evidence="2 3">DSM 22323</strain>
    </source>
</reference>
<dbReference type="Proteomes" id="UP000191112">
    <property type="component" value="Unassembled WGS sequence"/>
</dbReference>
<gene>
    <name evidence="2" type="ORF">SAMN05660477_00368</name>
</gene>
<proteinExistence type="predicted"/>
<protein>
    <recommendedName>
        <fullName evidence="4">TolB-like 6-blade propeller-like</fullName>
    </recommendedName>
</protein>